<dbReference type="CDD" id="cd01127">
    <property type="entry name" value="TrwB_TraG_TraD_VirD4"/>
    <property type="match status" value="1"/>
</dbReference>
<accession>A0ABV3DA83</accession>
<feature type="transmembrane region" description="Helical" evidence="6">
    <location>
        <begin position="12"/>
        <end position="36"/>
    </location>
</feature>
<evidence type="ECO:0000256" key="2">
    <source>
        <dbReference type="ARBA" id="ARBA00022475"/>
    </source>
</evidence>
<dbReference type="InterPro" id="IPR027417">
    <property type="entry name" value="P-loop_NTPase"/>
</dbReference>
<reference evidence="8 9" key="1">
    <citation type="submission" date="2024-06" db="EMBL/GenBank/DDBJ databases">
        <title>The Natural Products Discovery Center: Release of the First 8490 Sequenced Strains for Exploring Actinobacteria Biosynthetic Diversity.</title>
        <authorList>
            <person name="Kalkreuter E."/>
            <person name="Kautsar S.A."/>
            <person name="Yang D."/>
            <person name="Bader C.D."/>
            <person name="Teijaro C.N."/>
            <person name="Fluegel L."/>
            <person name="Davis C.M."/>
            <person name="Simpson J.R."/>
            <person name="Lauterbach L."/>
            <person name="Steele A.D."/>
            <person name="Gui C."/>
            <person name="Meng S."/>
            <person name="Li G."/>
            <person name="Viehrig K."/>
            <person name="Ye F."/>
            <person name="Su P."/>
            <person name="Kiefer A.F."/>
            <person name="Nichols A."/>
            <person name="Cepeda A.J."/>
            <person name="Yan W."/>
            <person name="Fan B."/>
            <person name="Jiang Y."/>
            <person name="Adhikari A."/>
            <person name="Zheng C.-J."/>
            <person name="Schuster L."/>
            <person name="Cowan T.M."/>
            <person name="Smanski M.J."/>
            <person name="Chevrette M.G."/>
            <person name="De Carvalho L.P.S."/>
            <person name="Shen B."/>
        </authorList>
    </citation>
    <scope>NUCLEOTIDE SEQUENCE [LARGE SCALE GENOMIC DNA]</scope>
    <source>
        <strain evidence="8 9">NPDC048946</strain>
    </source>
</reference>
<evidence type="ECO:0000256" key="6">
    <source>
        <dbReference type="SAM" id="Phobius"/>
    </source>
</evidence>
<dbReference type="InterPro" id="IPR032689">
    <property type="entry name" value="TraG-D_C"/>
</dbReference>
<keyword evidence="3 6" id="KW-0812">Transmembrane</keyword>
<protein>
    <submittedName>
        <fullName evidence="8">TraM recognition domain-containing protein</fullName>
    </submittedName>
</protein>
<evidence type="ECO:0000256" key="3">
    <source>
        <dbReference type="ARBA" id="ARBA00022692"/>
    </source>
</evidence>
<keyword evidence="2" id="KW-1003">Cell membrane</keyword>
<dbReference type="Gene3D" id="3.40.50.300">
    <property type="entry name" value="P-loop containing nucleotide triphosphate hydrolases"/>
    <property type="match status" value="1"/>
</dbReference>
<dbReference type="RefSeq" id="WP_358348781.1">
    <property type="nucleotide sequence ID" value="NZ_JBEZFP010000006.1"/>
</dbReference>
<evidence type="ECO:0000256" key="5">
    <source>
        <dbReference type="ARBA" id="ARBA00023136"/>
    </source>
</evidence>
<name>A0ABV3DA83_9ACTN</name>
<gene>
    <name evidence="8" type="ORF">AB0C36_03945</name>
</gene>
<evidence type="ECO:0000313" key="9">
    <source>
        <dbReference type="Proteomes" id="UP001551482"/>
    </source>
</evidence>
<dbReference type="Proteomes" id="UP001551482">
    <property type="component" value="Unassembled WGS sequence"/>
</dbReference>
<comment type="subcellular location">
    <subcellularLocation>
        <location evidence="1">Cell membrane</location>
        <topology evidence="1">Multi-pass membrane protein</topology>
    </subcellularLocation>
</comment>
<evidence type="ECO:0000259" key="7">
    <source>
        <dbReference type="Pfam" id="PF12696"/>
    </source>
</evidence>
<keyword evidence="5 6" id="KW-0472">Membrane</keyword>
<keyword evidence="9" id="KW-1185">Reference proteome</keyword>
<dbReference type="SUPFAM" id="SSF52540">
    <property type="entry name" value="P-loop containing nucleoside triphosphate hydrolases"/>
    <property type="match status" value="1"/>
</dbReference>
<sequence length="539" mass="59374">MTSTIRRRGPDIGAHILIVFMIGLNIVALLVAYLIAARLGRPAWSAIVIVVVVAVDIAVSWDLRPRGRSHIDVAARLLESPSRMSRNTAEGVRRVARDLGYGHLSSPGLYLGKSVRGDRELWSTWEDMYVEISGPGTGKTMSRAIPNIITAPGPVIVTSCKNHVVEATRALRERQGRTWVYDPQNVWGERPDWYFSPLQLIEGEMKEAMTVAGLFMSTQRQEHHRTDAYFEPAAQSLISLMLFAADAGRRPITDILRWLKRPDDDTPVNLIRDVDRHHLAVHAFEGLVALPVSQRAGVYGAATQYMSWLGVPGIIPWITPGEGREEFPFVQFARESTDTLYVMSRTDDKTASPAVSAITAAVVVVGETGSAKMPGGRLRKPLLAVLDEPANVAQLQLWPNRYSHFGSRGVIVMTMLQSWAQGVDVWGADGMAKLWGAASVRVYGGGGTEARTIDDYALAAGKFEPGTVSTSHQIPRLKGSYSRGSREEAILHPSDVANLPRGRLLIQMSGQRPILAKSEPWTEGPYADEIKRSIAKYRR</sequence>
<organism evidence="8 9">
    <name type="scientific">Streptodolium elevatio</name>
    <dbReference type="NCBI Taxonomy" id="3157996"/>
    <lineage>
        <taxon>Bacteria</taxon>
        <taxon>Bacillati</taxon>
        <taxon>Actinomycetota</taxon>
        <taxon>Actinomycetes</taxon>
        <taxon>Kitasatosporales</taxon>
        <taxon>Streptomycetaceae</taxon>
        <taxon>Streptodolium</taxon>
    </lineage>
</organism>
<evidence type="ECO:0000313" key="8">
    <source>
        <dbReference type="EMBL" id="MEU8132641.1"/>
    </source>
</evidence>
<comment type="caution">
    <text evidence="8">The sequence shown here is derived from an EMBL/GenBank/DDBJ whole genome shotgun (WGS) entry which is preliminary data.</text>
</comment>
<feature type="domain" description="TraD/TraG TraM recognition site" evidence="7">
    <location>
        <begin position="381"/>
        <end position="501"/>
    </location>
</feature>
<evidence type="ECO:0000256" key="4">
    <source>
        <dbReference type="ARBA" id="ARBA00022989"/>
    </source>
</evidence>
<evidence type="ECO:0000256" key="1">
    <source>
        <dbReference type="ARBA" id="ARBA00004651"/>
    </source>
</evidence>
<dbReference type="InterPro" id="IPR051539">
    <property type="entry name" value="T4SS-coupling_protein"/>
</dbReference>
<keyword evidence="4 6" id="KW-1133">Transmembrane helix</keyword>
<dbReference type="PANTHER" id="PTHR37937:SF1">
    <property type="entry name" value="CONJUGATIVE TRANSFER: DNA TRANSPORT"/>
    <property type="match status" value="1"/>
</dbReference>
<feature type="transmembrane region" description="Helical" evidence="6">
    <location>
        <begin position="42"/>
        <end position="61"/>
    </location>
</feature>
<proteinExistence type="predicted"/>
<dbReference type="EMBL" id="JBEZFP010000006">
    <property type="protein sequence ID" value="MEU8132641.1"/>
    <property type="molecule type" value="Genomic_DNA"/>
</dbReference>
<dbReference type="PANTHER" id="PTHR37937">
    <property type="entry name" value="CONJUGATIVE TRANSFER: DNA TRANSPORT"/>
    <property type="match status" value="1"/>
</dbReference>
<dbReference type="Pfam" id="PF12696">
    <property type="entry name" value="TraG-D_C"/>
    <property type="match status" value="1"/>
</dbReference>